<dbReference type="OrthoDB" id="9811926at2"/>
<evidence type="ECO:0000259" key="3">
    <source>
        <dbReference type="Pfam" id="PF03968"/>
    </source>
</evidence>
<dbReference type="Proteomes" id="UP000199236">
    <property type="component" value="Unassembled WGS sequence"/>
</dbReference>
<dbReference type="Gene3D" id="2.60.450.10">
    <property type="entry name" value="Lipopolysaccharide (LPS) transport protein A like domain"/>
    <property type="match status" value="1"/>
</dbReference>
<evidence type="ECO:0000256" key="2">
    <source>
        <dbReference type="SAM" id="MobiDB-lite"/>
    </source>
</evidence>
<dbReference type="GO" id="GO:0030288">
    <property type="term" value="C:outer membrane-bounded periplasmic space"/>
    <property type="evidence" value="ECO:0007669"/>
    <property type="project" value="TreeGrafter"/>
</dbReference>
<sequence>MTLIVSLCRLTALATRNPARRLSCLTLALLLAGGLFFAGGLIASHPVMAQSMADVASGLRTDPDAPIEIEADQLDIFDNKKVAIFKGSVRARQGETNLLTSTLTIHYSGGGAGTAQSITRLEAHGGVTVSQKDQKATGSTASVDMAKEVIVLSGNVVLTQGKNVLRGSKLTINMRSGAARLAAAKSSGGQNGNSGRVQGLFIPNRNPKN</sequence>
<keyword evidence="1" id="KW-0732">Signal</keyword>
<evidence type="ECO:0000313" key="4">
    <source>
        <dbReference type="EMBL" id="SFN91135.1"/>
    </source>
</evidence>
<evidence type="ECO:0000313" key="5">
    <source>
        <dbReference type="Proteomes" id="UP000199236"/>
    </source>
</evidence>
<gene>
    <name evidence="4" type="ORF">SAMN04488056_102375</name>
</gene>
<dbReference type="GO" id="GO:0017089">
    <property type="term" value="F:glycolipid transfer activity"/>
    <property type="evidence" value="ECO:0007669"/>
    <property type="project" value="TreeGrafter"/>
</dbReference>
<dbReference type="AlphaFoldDB" id="A0A1I5CVW8"/>
<name>A0A1I5CVW8_9HYPH</name>
<accession>A0A1I5CVW8</accession>
<dbReference type="RefSeq" id="WP_090069751.1">
    <property type="nucleotide sequence ID" value="NZ_FOVR01000002.1"/>
</dbReference>
<protein>
    <submittedName>
        <fullName evidence="4">Lipopolysaccharide export system protein LptA</fullName>
    </submittedName>
</protein>
<feature type="domain" description="Organic solvent tolerance-like N-terminal" evidence="3">
    <location>
        <begin position="68"/>
        <end position="177"/>
    </location>
</feature>
<dbReference type="InterPro" id="IPR052037">
    <property type="entry name" value="LPS_export_LptA"/>
</dbReference>
<dbReference type="EMBL" id="FOVR01000002">
    <property type="protein sequence ID" value="SFN91135.1"/>
    <property type="molecule type" value="Genomic_DNA"/>
</dbReference>
<evidence type="ECO:0000256" key="1">
    <source>
        <dbReference type="ARBA" id="ARBA00022729"/>
    </source>
</evidence>
<dbReference type="GO" id="GO:0015920">
    <property type="term" value="P:lipopolysaccharide transport"/>
    <property type="evidence" value="ECO:0007669"/>
    <property type="project" value="TreeGrafter"/>
</dbReference>
<dbReference type="PANTHER" id="PTHR36504:SF1">
    <property type="entry name" value="LIPOPOLYSACCHARIDE EXPORT SYSTEM PROTEIN LPTA"/>
    <property type="match status" value="1"/>
</dbReference>
<dbReference type="InterPro" id="IPR005653">
    <property type="entry name" value="OstA-like_N"/>
</dbReference>
<dbReference type="GO" id="GO:0009279">
    <property type="term" value="C:cell outer membrane"/>
    <property type="evidence" value="ECO:0007669"/>
    <property type="project" value="TreeGrafter"/>
</dbReference>
<dbReference type="STRING" id="655353.SAMN04488056_102375"/>
<keyword evidence="5" id="KW-1185">Reference proteome</keyword>
<organism evidence="4 5">
    <name type="scientific">Cohaesibacter marisflavi</name>
    <dbReference type="NCBI Taxonomy" id="655353"/>
    <lineage>
        <taxon>Bacteria</taxon>
        <taxon>Pseudomonadati</taxon>
        <taxon>Pseudomonadota</taxon>
        <taxon>Alphaproteobacteria</taxon>
        <taxon>Hyphomicrobiales</taxon>
        <taxon>Cohaesibacteraceae</taxon>
    </lineage>
</organism>
<feature type="region of interest" description="Disordered" evidence="2">
    <location>
        <begin position="183"/>
        <end position="209"/>
    </location>
</feature>
<reference evidence="4 5" key="1">
    <citation type="submission" date="2016-10" db="EMBL/GenBank/DDBJ databases">
        <authorList>
            <person name="de Groot N.N."/>
        </authorList>
    </citation>
    <scope>NUCLEOTIDE SEQUENCE [LARGE SCALE GENOMIC DNA]</scope>
    <source>
        <strain evidence="4 5">CGMCC 1.9157</strain>
    </source>
</reference>
<proteinExistence type="predicted"/>
<dbReference type="Pfam" id="PF03968">
    <property type="entry name" value="LptD_N"/>
    <property type="match status" value="1"/>
</dbReference>
<dbReference type="PANTHER" id="PTHR36504">
    <property type="entry name" value="LIPOPOLYSACCHARIDE EXPORT SYSTEM PROTEIN LPTA"/>
    <property type="match status" value="1"/>
</dbReference>